<keyword evidence="2" id="KW-0064">Aspartyl protease</keyword>
<evidence type="ECO:0000256" key="3">
    <source>
        <dbReference type="ARBA" id="ARBA00023125"/>
    </source>
</evidence>
<keyword evidence="5" id="KW-0175">Coiled coil</keyword>
<dbReference type="EMBL" id="KE647348">
    <property type="protein sequence ID" value="EQB59926.1"/>
    <property type="molecule type" value="Genomic_DNA"/>
</dbReference>
<gene>
    <name evidence="9" type="ORF">NAPIS_ORF02509</name>
</gene>
<dbReference type="OrthoDB" id="2192938at2759"/>
<dbReference type="PROSITE" id="PS50158">
    <property type="entry name" value="ZF_CCHC"/>
    <property type="match status" value="1"/>
</dbReference>
<dbReference type="GO" id="GO:0003677">
    <property type="term" value="F:DNA binding"/>
    <property type="evidence" value="ECO:0007669"/>
    <property type="project" value="UniProtKB-KW"/>
</dbReference>
<dbReference type="InterPro" id="IPR051320">
    <property type="entry name" value="Viral_Replic_Matur_Polypro"/>
</dbReference>
<dbReference type="Gene3D" id="3.30.70.270">
    <property type="match status" value="2"/>
</dbReference>
<dbReference type="PANTHER" id="PTHR33064">
    <property type="entry name" value="POL PROTEIN"/>
    <property type="match status" value="1"/>
</dbReference>
<dbReference type="GO" id="GO:0006508">
    <property type="term" value="P:proteolysis"/>
    <property type="evidence" value="ECO:0007669"/>
    <property type="project" value="UniProtKB-KW"/>
</dbReference>
<dbReference type="AlphaFoldDB" id="T0M939"/>
<dbReference type="PANTHER" id="PTHR33064:SF37">
    <property type="entry name" value="RIBONUCLEASE H"/>
    <property type="match status" value="1"/>
</dbReference>
<dbReference type="VEuPathDB" id="MicrosporidiaDB:NAPIS_ORF02509"/>
<feature type="domain" description="Reverse transcriptase" evidence="8">
    <location>
        <begin position="254"/>
        <end position="433"/>
    </location>
</feature>
<dbReference type="CDD" id="cd01647">
    <property type="entry name" value="RT_LTR"/>
    <property type="match status" value="1"/>
</dbReference>
<dbReference type="GO" id="GO:0008270">
    <property type="term" value="F:zinc ion binding"/>
    <property type="evidence" value="ECO:0007669"/>
    <property type="project" value="UniProtKB-KW"/>
</dbReference>
<dbReference type="HOGENOM" id="CLU_463868_0_0_1"/>
<name>T0M939_9MICR</name>
<keyword evidence="3" id="KW-0238">DNA-binding</keyword>
<dbReference type="SMART" id="SM00343">
    <property type="entry name" value="ZnF_C2HC"/>
    <property type="match status" value="1"/>
</dbReference>
<dbReference type="SUPFAM" id="SSF57756">
    <property type="entry name" value="Retrovirus zinc finger-like domains"/>
    <property type="match status" value="1"/>
</dbReference>
<evidence type="ECO:0000259" key="8">
    <source>
        <dbReference type="PROSITE" id="PS50878"/>
    </source>
</evidence>
<dbReference type="InterPro" id="IPR036875">
    <property type="entry name" value="Znf_CCHC_sf"/>
</dbReference>
<evidence type="ECO:0000313" key="9">
    <source>
        <dbReference type="EMBL" id="EQB59926.1"/>
    </source>
</evidence>
<dbReference type="Gene3D" id="3.10.10.10">
    <property type="entry name" value="HIV Type 1 Reverse Transcriptase, subunit A, domain 1"/>
    <property type="match status" value="1"/>
</dbReference>
<dbReference type="PROSITE" id="PS50878">
    <property type="entry name" value="RT_POL"/>
    <property type="match status" value="1"/>
</dbReference>
<dbReference type="FunFam" id="3.30.70.270:FF:000020">
    <property type="entry name" value="Transposon Tf2-6 polyprotein-like Protein"/>
    <property type="match status" value="1"/>
</dbReference>
<dbReference type="Pfam" id="PF00078">
    <property type="entry name" value="RVT_1"/>
    <property type="match status" value="1"/>
</dbReference>
<evidence type="ECO:0000256" key="1">
    <source>
        <dbReference type="ARBA" id="ARBA00022670"/>
    </source>
</evidence>
<evidence type="ECO:0000256" key="6">
    <source>
        <dbReference type="SAM" id="MobiDB-lite"/>
    </source>
</evidence>
<dbReference type="InterPro" id="IPR043502">
    <property type="entry name" value="DNA/RNA_pol_sf"/>
</dbReference>
<organism evidence="9 10">
    <name type="scientific">Vairimorpha apis BRL 01</name>
    <dbReference type="NCBI Taxonomy" id="1037528"/>
    <lineage>
        <taxon>Eukaryota</taxon>
        <taxon>Fungi</taxon>
        <taxon>Fungi incertae sedis</taxon>
        <taxon>Microsporidia</taxon>
        <taxon>Nosematidae</taxon>
        <taxon>Vairimorpha</taxon>
    </lineage>
</organism>
<dbReference type="InterPro" id="IPR043128">
    <property type="entry name" value="Rev_trsase/Diguanyl_cyclase"/>
</dbReference>
<dbReference type="SUPFAM" id="SSF56672">
    <property type="entry name" value="DNA/RNA polymerases"/>
    <property type="match status" value="1"/>
</dbReference>
<dbReference type="InterPro" id="IPR001878">
    <property type="entry name" value="Znf_CCHC"/>
</dbReference>
<evidence type="ECO:0000256" key="5">
    <source>
        <dbReference type="SAM" id="Coils"/>
    </source>
</evidence>
<dbReference type="Pfam" id="PF00098">
    <property type="entry name" value="zf-CCHC"/>
    <property type="match status" value="1"/>
</dbReference>
<accession>T0M939</accession>
<feature type="coiled-coil region" evidence="5">
    <location>
        <begin position="77"/>
        <end position="104"/>
    </location>
</feature>
<keyword evidence="10" id="KW-1185">Reference proteome</keyword>
<keyword evidence="1" id="KW-0645">Protease</keyword>
<dbReference type="Gene3D" id="4.10.60.10">
    <property type="entry name" value="Zinc finger, CCHC-type"/>
    <property type="match status" value="1"/>
</dbReference>
<dbReference type="Proteomes" id="UP000053780">
    <property type="component" value="Unassembled WGS sequence"/>
</dbReference>
<evidence type="ECO:0000313" key="10">
    <source>
        <dbReference type="Proteomes" id="UP000053780"/>
    </source>
</evidence>
<dbReference type="GO" id="GO:0004190">
    <property type="term" value="F:aspartic-type endopeptidase activity"/>
    <property type="evidence" value="ECO:0007669"/>
    <property type="project" value="UniProtKB-KW"/>
</dbReference>
<feature type="region of interest" description="Disordered" evidence="6">
    <location>
        <begin position="1"/>
        <end position="20"/>
    </location>
</feature>
<evidence type="ECO:0000256" key="2">
    <source>
        <dbReference type="ARBA" id="ARBA00022750"/>
    </source>
</evidence>
<evidence type="ECO:0000256" key="4">
    <source>
        <dbReference type="PROSITE-ProRule" id="PRU00047"/>
    </source>
</evidence>
<keyword evidence="4" id="KW-0862">Zinc</keyword>
<keyword evidence="4" id="KW-0863">Zinc-finger</keyword>
<dbReference type="InterPro" id="IPR041577">
    <property type="entry name" value="RT_RNaseH_2"/>
</dbReference>
<reference evidence="9 10" key="1">
    <citation type="journal article" date="2013" name="BMC Genomics">
        <title>Genome sequencing and comparative genomics of honey bee microsporidia, Nosema apis reveal novel insights into host-parasite interactions.</title>
        <authorList>
            <person name="Chen Yp."/>
            <person name="Pettis J.S."/>
            <person name="Zhao Y."/>
            <person name="Liu X."/>
            <person name="Tallon L.J."/>
            <person name="Sadzewicz L.D."/>
            <person name="Li R."/>
            <person name="Zheng H."/>
            <person name="Huang S."/>
            <person name="Zhang X."/>
            <person name="Hamilton M.C."/>
            <person name="Pernal S.F."/>
            <person name="Melathopoulos A.P."/>
            <person name="Yan X."/>
            <person name="Evans J.D."/>
        </authorList>
    </citation>
    <scope>NUCLEOTIDE SEQUENCE [LARGE SCALE GENOMIC DNA]</scope>
    <source>
        <strain evidence="9 10">BRL 01</strain>
    </source>
</reference>
<proteinExistence type="predicted"/>
<keyword evidence="4" id="KW-0479">Metal-binding</keyword>
<sequence>MTSTEMGAIPNRESASDDCGQEAKKMLSEVRRIIYRLELEGFDPATWKYRIFIEGSEELKDYMVEKISSQEGYFKILEKLEEDIVREEKNKREEESRKEMLEVISANIRESILRDLNMREPIGRTPRQEIRRGRDCYHCGKFGHMARDCYSRNRDKEENNKKFNSFGVLDFEKKFDRYTLKEKVYNDKGKRIRLNLEKCVKEFPKVFNREEEVEYCGLEKCRIKTQEGKKIIKKGQMVPQSLIRDTEMHLEDLRKRKVIRESNSCWRNPIRAIRKTNGEIRLVSNLMALNDIVEKDEYKLANIRDVIRATQGAELMTVFDLKEAFYSIEIAEEDKHKTAFEFNGKVFEWNSMVMGFKNSPQILQRIMDKIFRDMKGKGVEIYMDDIVIYAKKVEEHENIVREVLRRLNNNKMKLNLSKVQFCQKEIKLLGVTLNGKDIIPAEIKKNEAMEFPVPACVSDVRRFLGITGWFRDFIKNYAGLTVKLTDSLRGKNNLWTWTKEMNEEFIKLKEVLRELGKLQIADYEKEFLLRTDASNIGMDAVLLQKNSKNEWVPVQWASKKFTPTEVNYGISEKEMYAVFWELRNLNTS</sequence>
<keyword evidence="2" id="KW-0378">Hydrolase</keyword>
<protein>
    <submittedName>
        <fullName evidence="9">Pol polyprotein</fullName>
    </submittedName>
</protein>
<dbReference type="InterPro" id="IPR000477">
    <property type="entry name" value="RT_dom"/>
</dbReference>
<evidence type="ECO:0000259" key="7">
    <source>
        <dbReference type="PROSITE" id="PS50158"/>
    </source>
</evidence>
<dbReference type="Pfam" id="PF17919">
    <property type="entry name" value="RT_RNaseH_2"/>
    <property type="match status" value="1"/>
</dbReference>
<feature type="domain" description="CCHC-type" evidence="7">
    <location>
        <begin position="136"/>
        <end position="149"/>
    </location>
</feature>